<dbReference type="Pfam" id="PF21445">
    <property type="entry name" value="ADDB_N"/>
    <property type="match status" value="1"/>
</dbReference>
<dbReference type="Gene3D" id="3.40.50.300">
    <property type="entry name" value="P-loop containing nucleotide triphosphate hydrolases"/>
    <property type="match status" value="4"/>
</dbReference>
<keyword evidence="3" id="KW-0479">Metal-binding</keyword>
<evidence type="ECO:0000256" key="5">
    <source>
        <dbReference type="ARBA" id="ARBA00022763"/>
    </source>
</evidence>
<evidence type="ECO:0000256" key="8">
    <source>
        <dbReference type="ARBA" id="ARBA00022839"/>
    </source>
</evidence>
<evidence type="ECO:0000256" key="12">
    <source>
        <dbReference type="ARBA" id="ARBA00023125"/>
    </source>
</evidence>
<feature type="domain" description="UvrD-like helicase C-terminal" evidence="15">
    <location>
        <begin position="288"/>
        <end position="628"/>
    </location>
</feature>
<evidence type="ECO:0000256" key="13">
    <source>
        <dbReference type="ARBA" id="ARBA00023204"/>
    </source>
</evidence>
<feature type="domain" description="ATP-dependent helicase/deoxyribonuclease subunit B N-terminal" evidence="16">
    <location>
        <begin position="5"/>
        <end position="276"/>
    </location>
</feature>
<keyword evidence="1" id="KW-0004">4Fe-4S</keyword>
<dbReference type="GO" id="GO:0000724">
    <property type="term" value="P:double-strand break repair via homologous recombination"/>
    <property type="evidence" value="ECO:0007669"/>
    <property type="project" value="InterPro"/>
</dbReference>
<dbReference type="Proteomes" id="UP000180254">
    <property type="component" value="Unassembled WGS sequence"/>
</dbReference>
<dbReference type="GO" id="GO:0004527">
    <property type="term" value="F:exonuclease activity"/>
    <property type="evidence" value="ECO:0007669"/>
    <property type="project" value="UniProtKB-KW"/>
</dbReference>
<dbReference type="NCBIfam" id="TIGR02773">
    <property type="entry name" value="addB_Gpos"/>
    <property type="match status" value="1"/>
</dbReference>
<reference evidence="17 18" key="1">
    <citation type="submission" date="2016-09" db="EMBL/GenBank/DDBJ databases">
        <title>Genome sequence of Eubacterium angustum.</title>
        <authorList>
            <person name="Poehlein A."/>
            <person name="Daniel R."/>
        </authorList>
    </citation>
    <scope>NUCLEOTIDE SEQUENCE [LARGE SCALE GENOMIC DNA]</scope>
    <source>
        <strain evidence="17 18">DSM 1989</strain>
    </source>
</reference>
<dbReference type="InterPro" id="IPR038726">
    <property type="entry name" value="PDDEXK_AddAB-type"/>
</dbReference>
<dbReference type="GO" id="GO:0003678">
    <property type="term" value="F:DNA helicase activity"/>
    <property type="evidence" value="ECO:0007669"/>
    <property type="project" value="UniProtKB-EC"/>
</dbReference>
<keyword evidence="11" id="KW-0411">Iron-sulfur</keyword>
<feature type="domain" description="PD-(D/E)XK endonuclease-like" evidence="14">
    <location>
        <begin position="745"/>
        <end position="1086"/>
    </location>
</feature>
<dbReference type="EMBL" id="MKIE01000003">
    <property type="protein sequence ID" value="OHW62529.1"/>
    <property type="molecule type" value="Genomic_DNA"/>
</dbReference>
<evidence type="ECO:0000256" key="3">
    <source>
        <dbReference type="ARBA" id="ARBA00022723"/>
    </source>
</evidence>
<dbReference type="Gene3D" id="6.10.140.1030">
    <property type="match status" value="1"/>
</dbReference>
<dbReference type="PANTHER" id="PTHR30591">
    <property type="entry name" value="RECBCD ENZYME SUBUNIT RECC"/>
    <property type="match status" value="1"/>
</dbReference>
<keyword evidence="7 17" id="KW-0347">Helicase</keyword>
<proteinExistence type="predicted"/>
<comment type="caution">
    <text evidence="17">The sequence shown here is derived from an EMBL/GenBank/DDBJ whole genome shotgun (WGS) entry which is preliminary data.</text>
</comment>
<evidence type="ECO:0000259" key="14">
    <source>
        <dbReference type="Pfam" id="PF12705"/>
    </source>
</evidence>
<gene>
    <name evidence="17" type="primary">addB</name>
    <name evidence="17" type="ORF">EUAN_10940</name>
</gene>
<evidence type="ECO:0000256" key="6">
    <source>
        <dbReference type="ARBA" id="ARBA00022801"/>
    </source>
</evidence>
<dbReference type="STRING" id="39480.EUAN_10940"/>
<dbReference type="InterPro" id="IPR014017">
    <property type="entry name" value="DNA_helicase_UvrD-like_C"/>
</dbReference>
<protein>
    <submittedName>
        <fullName evidence="17">ATP-dependent helicase/deoxyribonuclease subunit B</fullName>
        <ecNumber evidence="17">3.1.-.-</ecNumber>
        <ecNumber evidence="17">3.6.4.12</ecNumber>
    </submittedName>
</protein>
<keyword evidence="10" id="KW-0408">Iron</keyword>
<organism evidence="17 18">
    <name type="scientific">Andreesenia angusta</name>
    <dbReference type="NCBI Taxonomy" id="39480"/>
    <lineage>
        <taxon>Bacteria</taxon>
        <taxon>Bacillati</taxon>
        <taxon>Bacillota</taxon>
        <taxon>Tissierellia</taxon>
        <taxon>Tissierellales</taxon>
        <taxon>Gottschalkiaceae</taxon>
        <taxon>Andreesenia</taxon>
    </lineage>
</organism>
<evidence type="ECO:0000256" key="4">
    <source>
        <dbReference type="ARBA" id="ARBA00022741"/>
    </source>
</evidence>
<dbReference type="RefSeq" id="WP_071062475.1">
    <property type="nucleotide sequence ID" value="NZ_MKIE01000003.1"/>
</dbReference>
<dbReference type="InterPro" id="IPR014140">
    <property type="entry name" value="DNA_helicase_suAddB"/>
</dbReference>
<evidence type="ECO:0000256" key="9">
    <source>
        <dbReference type="ARBA" id="ARBA00022840"/>
    </source>
</evidence>
<dbReference type="PANTHER" id="PTHR30591:SF1">
    <property type="entry name" value="RECBCD ENZYME SUBUNIT RECC"/>
    <property type="match status" value="1"/>
</dbReference>
<keyword evidence="6 17" id="KW-0378">Hydrolase</keyword>
<keyword evidence="2" id="KW-0540">Nuclease</keyword>
<evidence type="ECO:0000313" key="18">
    <source>
        <dbReference type="Proteomes" id="UP000180254"/>
    </source>
</evidence>
<dbReference type="InterPro" id="IPR049035">
    <property type="entry name" value="ADDB_N"/>
</dbReference>
<evidence type="ECO:0000256" key="1">
    <source>
        <dbReference type="ARBA" id="ARBA00022485"/>
    </source>
</evidence>
<dbReference type="SUPFAM" id="SSF52540">
    <property type="entry name" value="P-loop containing nucleoside triphosphate hydrolases"/>
    <property type="match status" value="1"/>
</dbReference>
<dbReference type="Pfam" id="PF12705">
    <property type="entry name" value="PDDEXK_1"/>
    <property type="match status" value="1"/>
</dbReference>
<keyword evidence="13" id="KW-0234">DNA repair</keyword>
<dbReference type="GO" id="GO:0051539">
    <property type="term" value="F:4 iron, 4 sulfur cluster binding"/>
    <property type="evidence" value="ECO:0007669"/>
    <property type="project" value="UniProtKB-KW"/>
</dbReference>
<dbReference type="InterPro" id="IPR011604">
    <property type="entry name" value="PDDEXK-like_dom_sf"/>
</dbReference>
<dbReference type="EC" id="3.1.-.-" evidence="17"/>
<name>A0A1S1V9Y1_9FIRM</name>
<evidence type="ECO:0000256" key="7">
    <source>
        <dbReference type="ARBA" id="ARBA00022806"/>
    </source>
</evidence>
<keyword evidence="12" id="KW-0238">DNA-binding</keyword>
<accession>A0A1S1V9Y1</accession>
<dbReference type="GO" id="GO:0005524">
    <property type="term" value="F:ATP binding"/>
    <property type="evidence" value="ECO:0007669"/>
    <property type="project" value="UniProtKB-KW"/>
</dbReference>
<keyword evidence="4" id="KW-0547">Nucleotide-binding</keyword>
<dbReference type="Gene3D" id="3.90.320.10">
    <property type="match status" value="1"/>
</dbReference>
<keyword evidence="18" id="KW-1185">Reference proteome</keyword>
<dbReference type="InterPro" id="IPR027417">
    <property type="entry name" value="P-loop_NTPase"/>
</dbReference>
<keyword evidence="9" id="KW-0067">ATP-binding</keyword>
<dbReference type="AlphaFoldDB" id="A0A1S1V9Y1"/>
<dbReference type="Pfam" id="PF13361">
    <property type="entry name" value="UvrD_C"/>
    <property type="match status" value="1"/>
</dbReference>
<keyword evidence="5" id="KW-0227">DNA damage</keyword>
<evidence type="ECO:0000256" key="11">
    <source>
        <dbReference type="ARBA" id="ARBA00023014"/>
    </source>
</evidence>
<sequence>MKINYILGRASTGKSHELMSRIASDIGDESVEKVILLVPEQYTLHAEYELINKMKLSGLIKAEVLSFKRLAYRLISNSSQNHIDEIGKYMLLNKVIDSKSQELKVFKEGGKKGVLSEILSLLNHFKQNNIYSDDIATRLDALEESLFKSKLEDLSLIYESFSKEMEGVYVDDRDILNIAIEEISKSSFLDGARIYIDGFNSFSGQEYSMISEILKKVPALTVALAGSKRGRDYDLFAPVEGTLAFLKKIELESGAESDTIWLEKVVEKAPELEHIERELYSYPYSAWNKDVENIRIMTGLNRNSEIENIAREIRSLARDYGMRWRDMLVVSSNMNIYQSILKRVFAEYEIPYFLDETRDITGHGLIRYVTSTLSAIVKNFRYDEVFKALKTGFGCLDSEEVELLENYVLEFGIKSERWFKAFEKPVENIERIELIRRKYIESVENLRESIYRKTSIEEINRAIFSHLIGVGAKGKVDALIEEQKENGRLDMANESAQIWNILVDVLEQMNSILGSKKSTAKNYLQNLEAGLMNYELGIIPPSLDQVMIGNLERSRSRDIKAIFVIGVNDGILPSIISDSGVLSEDERLGVVELGLDIKLDSEKKMQDEKFLIYSCLTKPKEKLYMTYALSDNEGKALRPSTLVDRMKNVFPKLEVESELDRGGKEEMEIVSTPVSTVKHLVNELRKFVDGAEISENWLEIYSWYRDSEEYSEMAGQILESLFYSNQQDYLEHGRAREIYPLPLKTSISRIENFIKCPFSHFVNYGLSPSERRKCEVRTPDIGNLFHQSIESYSKVLEEKKLDWKDVSDEVSENIVDSIIEGMAEQFQNGIFTTSNRYRYLLKKLKRVSKKAVKIATEHLKSGEFKPLNYEVSFGEHGKVPPIVIELPGGEQIILEGRIDRVDIAEDGDCAYVKVIDYKSGERKFDISDAFYGLQIQLVVYLDAVLQSRQNLVKQELYPAGAFYFKIKDPMVGSESGNSEEIQEAISKELKMSGMIIKDIDVIKLMDREVESSSKSDIVSVKLKKDGDFYKSSSLFDRDEFSEIIGHMHKLIAKMGEEIIKGKVKIEPCKNGDMVSCKYCEFDSICQFDTSNDDNEYRIIRKLDKDGVMEKIRAVKGEK</sequence>
<dbReference type="GO" id="GO:0046872">
    <property type="term" value="F:metal ion binding"/>
    <property type="evidence" value="ECO:0007669"/>
    <property type="project" value="UniProtKB-KW"/>
</dbReference>
<evidence type="ECO:0000313" key="17">
    <source>
        <dbReference type="EMBL" id="OHW62529.1"/>
    </source>
</evidence>
<dbReference type="EC" id="3.6.4.12" evidence="17"/>
<keyword evidence="8" id="KW-0269">Exonuclease</keyword>
<evidence type="ECO:0000256" key="10">
    <source>
        <dbReference type="ARBA" id="ARBA00023004"/>
    </source>
</evidence>
<dbReference type="GO" id="GO:0003677">
    <property type="term" value="F:DNA binding"/>
    <property type="evidence" value="ECO:0007669"/>
    <property type="project" value="UniProtKB-KW"/>
</dbReference>
<evidence type="ECO:0000256" key="2">
    <source>
        <dbReference type="ARBA" id="ARBA00022722"/>
    </source>
</evidence>
<evidence type="ECO:0000259" key="16">
    <source>
        <dbReference type="Pfam" id="PF21445"/>
    </source>
</evidence>
<evidence type="ECO:0000259" key="15">
    <source>
        <dbReference type="Pfam" id="PF13361"/>
    </source>
</evidence>